<dbReference type="InterPro" id="IPR001660">
    <property type="entry name" value="SAM"/>
</dbReference>
<dbReference type="PANTHER" id="PTHR10039:SF14">
    <property type="entry name" value="NACHT DOMAIN-CONTAINING PROTEIN"/>
    <property type="match status" value="1"/>
</dbReference>
<dbReference type="PANTHER" id="PTHR10039">
    <property type="entry name" value="AMELOGENIN"/>
    <property type="match status" value="1"/>
</dbReference>
<sequence>MQSCAEDLAQKADGVFIYAALACDELNAQMASLMQTRNEASSEDLSFLIGEYEGNMDDLYISALIRAFKDADESKIQWFQRVVGVLLTAIKPLDQDTIASFLQVESFVVGAMIMQIRSILKISDNGLITVLHKSLKDILTSPARCSDLRFLIVTDEIHLILCRACLASISLGVSAMDTKLLQNNILEPALIYSCRYWVNHALKTPSHAAIKYFGNVSKWSDSQVIAFIEELDVSKELNVKFLENLIDGAVFSTLTNKDFGEMGIGATDCMKIFRGLRALQSLNTVSQMKINVKHPMLRVQYSTDRNIKNDTMQNRNL</sequence>
<organism evidence="2 3">
    <name type="scientific">Physocladia obscura</name>
    <dbReference type="NCBI Taxonomy" id="109957"/>
    <lineage>
        <taxon>Eukaryota</taxon>
        <taxon>Fungi</taxon>
        <taxon>Fungi incertae sedis</taxon>
        <taxon>Chytridiomycota</taxon>
        <taxon>Chytridiomycota incertae sedis</taxon>
        <taxon>Chytridiomycetes</taxon>
        <taxon>Chytridiales</taxon>
        <taxon>Chytriomycetaceae</taxon>
        <taxon>Physocladia</taxon>
    </lineage>
</organism>
<protein>
    <recommendedName>
        <fullName evidence="1">SAM domain-containing protein</fullName>
    </recommendedName>
</protein>
<proteinExistence type="predicted"/>
<gene>
    <name evidence="2" type="ORF">HK100_012188</name>
</gene>
<comment type="caution">
    <text evidence="2">The sequence shown here is derived from an EMBL/GenBank/DDBJ whole genome shotgun (WGS) entry which is preliminary data.</text>
</comment>
<accession>A0AAD5T035</accession>
<evidence type="ECO:0000313" key="2">
    <source>
        <dbReference type="EMBL" id="KAJ3121915.1"/>
    </source>
</evidence>
<dbReference type="PROSITE" id="PS50105">
    <property type="entry name" value="SAM_DOMAIN"/>
    <property type="match status" value="1"/>
</dbReference>
<reference evidence="2" key="1">
    <citation type="submission" date="2020-05" db="EMBL/GenBank/DDBJ databases">
        <title>Phylogenomic resolution of chytrid fungi.</title>
        <authorList>
            <person name="Stajich J.E."/>
            <person name="Amses K."/>
            <person name="Simmons R."/>
            <person name="Seto K."/>
            <person name="Myers J."/>
            <person name="Bonds A."/>
            <person name="Quandt C.A."/>
            <person name="Barry K."/>
            <person name="Liu P."/>
            <person name="Grigoriev I."/>
            <person name="Longcore J.E."/>
            <person name="James T.Y."/>
        </authorList>
    </citation>
    <scope>NUCLEOTIDE SEQUENCE</scope>
    <source>
        <strain evidence="2">JEL0513</strain>
    </source>
</reference>
<evidence type="ECO:0000313" key="3">
    <source>
        <dbReference type="Proteomes" id="UP001211907"/>
    </source>
</evidence>
<keyword evidence="3" id="KW-1185">Reference proteome</keyword>
<dbReference type="Proteomes" id="UP001211907">
    <property type="component" value="Unassembled WGS sequence"/>
</dbReference>
<evidence type="ECO:0000259" key="1">
    <source>
        <dbReference type="PROSITE" id="PS50105"/>
    </source>
</evidence>
<dbReference type="AlphaFoldDB" id="A0AAD5T035"/>
<dbReference type="SMART" id="SM00454">
    <property type="entry name" value="SAM"/>
    <property type="match status" value="1"/>
</dbReference>
<dbReference type="EMBL" id="JADGJH010000846">
    <property type="protein sequence ID" value="KAJ3121915.1"/>
    <property type="molecule type" value="Genomic_DNA"/>
</dbReference>
<name>A0AAD5T035_9FUNG</name>
<feature type="domain" description="SAM" evidence="1">
    <location>
        <begin position="219"/>
        <end position="264"/>
    </location>
</feature>
<dbReference type="CDD" id="cd09487">
    <property type="entry name" value="SAM_superfamily"/>
    <property type="match status" value="1"/>
</dbReference>
<dbReference type="InterPro" id="IPR013761">
    <property type="entry name" value="SAM/pointed_sf"/>
</dbReference>
<dbReference type="SUPFAM" id="SSF47769">
    <property type="entry name" value="SAM/Pointed domain"/>
    <property type="match status" value="1"/>
</dbReference>
<dbReference type="Gene3D" id="1.10.150.50">
    <property type="entry name" value="Transcription Factor, Ets-1"/>
    <property type="match status" value="1"/>
</dbReference>